<keyword evidence="4" id="KW-0391">Immunity</keyword>
<evidence type="ECO:0000256" key="11">
    <source>
        <dbReference type="SAM" id="SignalP"/>
    </source>
</evidence>
<dbReference type="InterPro" id="IPR013783">
    <property type="entry name" value="Ig-like_fold"/>
</dbReference>
<gene>
    <name evidence="13" type="primary">LOC103665518</name>
</gene>
<dbReference type="SMART" id="SM00407">
    <property type="entry name" value="IGc1"/>
    <property type="match status" value="1"/>
</dbReference>
<dbReference type="InterPro" id="IPR003597">
    <property type="entry name" value="Ig_C1-set"/>
</dbReference>
<keyword evidence="6" id="KW-1064">Adaptive immunity</keyword>
<feature type="signal peptide" evidence="11">
    <location>
        <begin position="1"/>
        <end position="28"/>
    </location>
</feature>
<evidence type="ECO:0000256" key="3">
    <source>
        <dbReference type="ARBA" id="ARBA00022692"/>
    </source>
</evidence>
<sequence length="265" mass="30394">MAPWIPRGLWTAAVMMILVLLSIPAAEGRDSPQDFVLQFKGECYFTNGTERVRGVDRYIYNREEYVRYDDDVGEHRAVTELGRPIAEYFNQQKDFMERKRAEVDTVCRHNYQIEDSFILQRRVEPTVTISPSRTEVLNHHNLLVCSVTDFYPGQIKVRWFRNDQEETAGVVSTPLIRNGDWTFQILVMLEMTPQRGDVYTCHVEHPSLQSPITVEWRAQSESARSKMLSGIGGFVLGLIFLGLGLIIRHRSQKGPHGSPPTGLLR</sequence>
<evidence type="ECO:0000256" key="2">
    <source>
        <dbReference type="ARBA" id="ARBA00007394"/>
    </source>
</evidence>
<dbReference type="InterPro" id="IPR003006">
    <property type="entry name" value="Ig/MHC_CS"/>
</dbReference>
<dbReference type="InterPro" id="IPR014745">
    <property type="entry name" value="MHC_II_a/b_N"/>
</dbReference>
<dbReference type="GeneID" id="103665518"/>
<dbReference type="AlphaFoldDB" id="A0A452U960"/>
<evidence type="ECO:0000256" key="6">
    <source>
        <dbReference type="ARBA" id="ARBA00023130"/>
    </source>
</evidence>
<dbReference type="GO" id="GO:0002504">
    <property type="term" value="P:antigen processing and presentation of peptide or polysaccharide antigen via MHC class II"/>
    <property type="evidence" value="ECO:0007669"/>
    <property type="project" value="UniProtKB-KW"/>
</dbReference>
<dbReference type="Ensembl" id="ENSUMAT00000020550.1">
    <property type="protein sequence ID" value="ENSUMAP00000017401.1"/>
    <property type="gene ID" value="ENSUMAG00000012766.1"/>
</dbReference>
<keyword evidence="7 10" id="KW-0472">Membrane</keyword>
<dbReference type="CDD" id="cd21001">
    <property type="entry name" value="IgC1_MHC_II_beta_HLA-DQ_I-A"/>
    <property type="match status" value="1"/>
</dbReference>
<dbReference type="InterPro" id="IPR000353">
    <property type="entry name" value="MHC_II_b_N"/>
</dbReference>
<name>A0A452U960_URSMA</name>
<dbReference type="PROSITE" id="PS00290">
    <property type="entry name" value="IG_MHC"/>
    <property type="match status" value="1"/>
</dbReference>
<dbReference type="GO" id="GO:0002250">
    <property type="term" value="P:adaptive immune response"/>
    <property type="evidence" value="ECO:0007669"/>
    <property type="project" value="UniProtKB-KW"/>
</dbReference>
<keyword evidence="11" id="KW-0732">Signal</keyword>
<dbReference type="SUPFAM" id="SSF48726">
    <property type="entry name" value="Immunoglobulin"/>
    <property type="match status" value="1"/>
</dbReference>
<dbReference type="SUPFAM" id="SSF54452">
    <property type="entry name" value="MHC antigen-recognition domain"/>
    <property type="match status" value="1"/>
</dbReference>
<dbReference type="InterPro" id="IPR011162">
    <property type="entry name" value="MHC_I/II-like_Ag-recog"/>
</dbReference>
<organism evidence="13">
    <name type="scientific">Ursus maritimus</name>
    <name type="common">Polar bear</name>
    <name type="synonym">Thalarctos maritimus</name>
    <dbReference type="NCBI Taxonomy" id="29073"/>
    <lineage>
        <taxon>Eukaryota</taxon>
        <taxon>Metazoa</taxon>
        <taxon>Chordata</taxon>
        <taxon>Craniata</taxon>
        <taxon>Vertebrata</taxon>
        <taxon>Euteleostomi</taxon>
        <taxon>Mammalia</taxon>
        <taxon>Eutheria</taxon>
        <taxon>Laurasiatheria</taxon>
        <taxon>Carnivora</taxon>
        <taxon>Caniformia</taxon>
        <taxon>Ursidae</taxon>
        <taxon>Ursus</taxon>
    </lineage>
</organism>
<keyword evidence="9" id="KW-0491">MHC II</keyword>
<feature type="domain" description="Ig-like" evidence="12">
    <location>
        <begin position="125"/>
        <end position="213"/>
    </location>
</feature>
<dbReference type="Gene3D" id="2.60.40.10">
    <property type="entry name" value="Immunoglobulins"/>
    <property type="match status" value="1"/>
</dbReference>
<dbReference type="GeneTree" id="ENSGT00940000154723"/>
<evidence type="ECO:0000256" key="5">
    <source>
        <dbReference type="ARBA" id="ARBA00022989"/>
    </source>
</evidence>
<dbReference type="PANTHER" id="PTHR19944">
    <property type="entry name" value="MHC CLASS II-RELATED"/>
    <property type="match status" value="1"/>
</dbReference>
<evidence type="ECO:0000256" key="8">
    <source>
        <dbReference type="ARBA" id="ARBA00023180"/>
    </source>
</evidence>
<accession>A0A452U960</accession>
<protein>
    <submittedName>
        <fullName evidence="13">BoLa class II histocompatibility antigen, DQB*0101 beta chain-like</fullName>
    </submittedName>
</protein>
<dbReference type="InterPro" id="IPR050160">
    <property type="entry name" value="MHC/Immunoglobulin"/>
</dbReference>
<evidence type="ECO:0000256" key="1">
    <source>
        <dbReference type="ARBA" id="ARBA00004479"/>
    </source>
</evidence>
<dbReference type="Gene3D" id="3.10.320.10">
    <property type="entry name" value="Class II Histocompatibility Antigen, M Beta Chain, Chain B, domain 1"/>
    <property type="match status" value="1"/>
</dbReference>
<keyword evidence="3 10" id="KW-0812">Transmembrane</keyword>
<feature type="chain" id="PRO_5035457540" evidence="11">
    <location>
        <begin position="29"/>
        <end position="265"/>
    </location>
</feature>
<dbReference type="PROSITE" id="PS50835">
    <property type="entry name" value="IG_LIKE"/>
    <property type="match status" value="1"/>
</dbReference>
<dbReference type="InterPro" id="IPR036179">
    <property type="entry name" value="Ig-like_dom_sf"/>
</dbReference>
<feature type="transmembrane region" description="Helical" evidence="10">
    <location>
        <begin position="227"/>
        <end position="247"/>
    </location>
</feature>
<dbReference type="OrthoDB" id="10043043at2759"/>
<reference evidence="13" key="1">
    <citation type="submission" date="2019-03" db="UniProtKB">
        <authorList>
            <consortium name="Ensembl"/>
        </authorList>
    </citation>
    <scope>IDENTIFICATION</scope>
</reference>
<dbReference type="GO" id="GO:0042613">
    <property type="term" value="C:MHC class II protein complex"/>
    <property type="evidence" value="ECO:0007669"/>
    <property type="project" value="UniProtKB-KW"/>
</dbReference>
<dbReference type="Pfam" id="PF00969">
    <property type="entry name" value="MHC_II_beta"/>
    <property type="match status" value="1"/>
</dbReference>
<evidence type="ECO:0000256" key="10">
    <source>
        <dbReference type="SAM" id="Phobius"/>
    </source>
</evidence>
<dbReference type="RefSeq" id="XP_008691692.2">
    <property type="nucleotide sequence ID" value="XM_008693470.2"/>
</dbReference>
<dbReference type="KEGG" id="umr:103665518"/>
<dbReference type="OMA" id="RHNYRIE"/>
<comment type="subcellular location">
    <subcellularLocation>
        <location evidence="1">Membrane</location>
        <topology evidence="1">Single-pass type I membrane protein</topology>
    </subcellularLocation>
</comment>
<dbReference type="FunFam" id="2.60.40.10:FF:000116">
    <property type="entry name" value="HLA class II histocompatibility antigen, DRB1-1 beta chain"/>
    <property type="match status" value="1"/>
</dbReference>
<evidence type="ECO:0000313" key="13">
    <source>
        <dbReference type="Ensembl" id="ENSUMAP00000017401"/>
    </source>
</evidence>
<keyword evidence="5 10" id="KW-1133">Transmembrane helix</keyword>
<dbReference type="SMART" id="SM00921">
    <property type="entry name" value="MHC_II_beta"/>
    <property type="match status" value="1"/>
</dbReference>
<evidence type="ECO:0000256" key="7">
    <source>
        <dbReference type="ARBA" id="ARBA00023136"/>
    </source>
</evidence>
<comment type="similarity">
    <text evidence="2">Belongs to the MHC class II family.</text>
</comment>
<proteinExistence type="inferred from homology"/>
<dbReference type="Pfam" id="PF07654">
    <property type="entry name" value="C1-set"/>
    <property type="match status" value="1"/>
</dbReference>
<evidence type="ECO:0000259" key="12">
    <source>
        <dbReference type="PROSITE" id="PS50835"/>
    </source>
</evidence>
<dbReference type="PANTHER" id="PTHR19944:SF101">
    <property type="entry name" value="HLA CLASS II HISTOCOMPATIBILITY ANTIGEN, DQ BETA 1 CHAIN"/>
    <property type="match status" value="1"/>
</dbReference>
<evidence type="ECO:0000256" key="9">
    <source>
        <dbReference type="ARBA" id="ARBA00023182"/>
    </source>
</evidence>
<keyword evidence="8" id="KW-0325">Glycoprotein</keyword>
<dbReference type="FunFam" id="3.10.320.10:FF:000001">
    <property type="entry name" value="HLA class II histocompatibility antigen, DRB1-1 beta chain"/>
    <property type="match status" value="1"/>
</dbReference>
<dbReference type="InterPro" id="IPR007110">
    <property type="entry name" value="Ig-like_dom"/>
</dbReference>
<evidence type="ECO:0000256" key="4">
    <source>
        <dbReference type="ARBA" id="ARBA00022859"/>
    </source>
</evidence>